<name>A0A9P6Z305_9FUNG</name>
<feature type="compositionally biased region" description="Polar residues" evidence="1">
    <location>
        <begin position="134"/>
        <end position="146"/>
    </location>
</feature>
<accession>A0A9P6Z305</accession>
<evidence type="ECO:0000313" key="3">
    <source>
        <dbReference type="Proteomes" id="UP000740926"/>
    </source>
</evidence>
<dbReference type="EMBL" id="JAANIU010000875">
    <property type="protein sequence ID" value="KAG1569709.1"/>
    <property type="molecule type" value="Genomic_DNA"/>
</dbReference>
<sequence>MPKAKASRKALDQTTEFTKRSPQKNQKEQEGVKGDSEEEIKKRDKKDGEKQQLEEKATTSAEELEKNEANDDEDTEGEEEEEEEEEKEGVVEEDKEDDNKRNKKETEETVPSLAEKIKDNTKEQIKGSLEEMSVNKNNNDRGNSTDIELGSSKYTAFIRQVPIDKETDSNNKQENNRKISSLEELQKQSMIASKAQLSQEISDIFRPVDNGKQSFLDHIRVSADTWMQMWQKKRSKTDRNLQWNSIYERMRFCNPFPCVDEMMLINTNNPEALGWKMAHAFIQCHYLQEYIVLFAQIVDAYYEKSVEQHYLADIVDATLHTITDNPSYMNAIEDFLACMYYTTKKIQEAKVDTVENLMDPDARDIIAILKSLFNIPQSAITAGIKTNQNNQKRTNSFNQIFLGLTELINNSDLSLDSIQKTWSTIKMNKAPAVAFGEHIKTIRAQLFNIVNYLINNEDFAWDPQTVTSNIISLLEPFHGGFAPLQVALIKEVCGKIFINNERRYPTLQTDYYSIMCEEYGPLLIERMEMQVFKINTGIGGYNFTFNDVQIDLHDAIPCQVKSQMSAVVGGIPGLINKNDIVNYRFYQASATCNIPQYYYEKLYGLPPWEDKGAALLKIKNINFYLQVQSVAQGNKEPEFHVLLCKCDIKQLDIEIEKSQHPKLMNAITINAIKPYAKARLEKELSVIAETFFKEVFVAKLF</sequence>
<feature type="compositionally biased region" description="Basic and acidic residues" evidence="1">
    <location>
        <begin position="25"/>
        <end position="69"/>
    </location>
</feature>
<evidence type="ECO:0000256" key="1">
    <source>
        <dbReference type="SAM" id="MobiDB-lite"/>
    </source>
</evidence>
<reference evidence="2 3" key="1">
    <citation type="journal article" date="2020" name="Microb. Genom.">
        <title>Genetic diversity of clinical and environmental Mucorales isolates obtained from an investigation of mucormycosis cases among solid organ transplant recipients.</title>
        <authorList>
            <person name="Nguyen M.H."/>
            <person name="Kaul D."/>
            <person name="Muto C."/>
            <person name="Cheng S.J."/>
            <person name="Richter R.A."/>
            <person name="Bruno V.M."/>
            <person name="Liu G."/>
            <person name="Beyhan S."/>
            <person name="Sundermann A.J."/>
            <person name="Mounaud S."/>
            <person name="Pasculle A.W."/>
            <person name="Nierman W.C."/>
            <person name="Driscoll E."/>
            <person name="Cumbie R."/>
            <person name="Clancy C.J."/>
            <person name="Dupont C.L."/>
        </authorList>
    </citation>
    <scope>NUCLEOTIDE SEQUENCE [LARGE SCALE GENOMIC DNA]</scope>
    <source>
        <strain evidence="2 3">GL24</strain>
    </source>
</reference>
<dbReference type="Proteomes" id="UP000740926">
    <property type="component" value="Unassembled WGS sequence"/>
</dbReference>
<evidence type="ECO:0000313" key="2">
    <source>
        <dbReference type="EMBL" id="KAG1569709.1"/>
    </source>
</evidence>
<protein>
    <submittedName>
        <fullName evidence="2">Uncharacterized protein</fullName>
    </submittedName>
</protein>
<dbReference type="AlphaFoldDB" id="A0A9P6Z305"/>
<feature type="compositionally biased region" description="Basic and acidic residues" evidence="1">
    <location>
        <begin position="88"/>
        <end position="107"/>
    </location>
</feature>
<dbReference type="Gene3D" id="3.15.10.10">
    <property type="entry name" value="Bactericidal permeability-increasing protein, domain 1"/>
    <property type="match status" value="1"/>
</dbReference>
<feature type="region of interest" description="Disordered" evidence="1">
    <location>
        <begin position="129"/>
        <end position="148"/>
    </location>
</feature>
<organism evidence="2 3">
    <name type="scientific">Rhizopus delemar</name>
    <dbReference type="NCBI Taxonomy" id="936053"/>
    <lineage>
        <taxon>Eukaryota</taxon>
        <taxon>Fungi</taxon>
        <taxon>Fungi incertae sedis</taxon>
        <taxon>Mucoromycota</taxon>
        <taxon>Mucoromycotina</taxon>
        <taxon>Mucoromycetes</taxon>
        <taxon>Mucorales</taxon>
        <taxon>Mucorineae</taxon>
        <taxon>Rhizopodaceae</taxon>
        <taxon>Rhizopus</taxon>
    </lineage>
</organism>
<proteinExistence type="predicted"/>
<keyword evidence="3" id="KW-1185">Reference proteome</keyword>
<feature type="compositionally biased region" description="Acidic residues" evidence="1">
    <location>
        <begin position="70"/>
        <end position="87"/>
    </location>
</feature>
<feature type="region of interest" description="Disordered" evidence="1">
    <location>
        <begin position="1"/>
        <end position="123"/>
    </location>
</feature>
<comment type="caution">
    <text evidence="2">The sequence shown here is derived from an EMBL/GenBank/DDBJ whole genome shotgun (WGS) entry which is preliminary data.</text>
</comment>
<gene>
    <name evidence="2" type="ORF">G6F50_006136</name>
</gene>